<accession>A0ACB8ZUQ0</accession>
<name>A0ACB8ZUQ0_ARCLA</name>
<proteinExistence type="predicted"/>
<dbReference type="EMBL" id="CM042055">
    <property type="protein sequence ID" value="KAI3701434.1"/>
    <property type="molecule type" value="Genomic_DNA"/>
</dbReference>
<evidence type="ECO:0000313" key="2">
    <source>
        <dbReference type="Proteomes" id="UP001055879"/>
    </source>
</evidence>
<keyword evidence="2" id="KW-1185">Reference proteome</keyword>
<organism evidence="1 2">
    <name type="scientific">Arctium lappa</name>
    <name type="common">Greater burdock</name>
    <name type="synonym">Lappa major</name>
    <dbReference type="NCBI Taxonomy" id="4217"/>
    <lineage>
        <taxon>Eukaryota</taxon>
        <taxon>Viridiplantae</taxon>
        <taxon>Streptophyta</taxon>
        <taxon>Embryophyta</taxon>
        <taxon>Tracheophyta</taxon>
        <taxon>Spermatophyta</taxon>
        <taxon>Magnoliopsida</taxon>
        <taxon>eudicotyledons</taxon>
        <taxon>Gunneridae</taxon>
        <taxon>Pentapetalae</taxon>
        <taxon>asterids</taxon>
        <taxon>campanulids</taxon>
        <taxon>Asterales</taxon>
        <taxon>Asteraceae</taxon>
        <taxon>Carduoideae</taxon>
        <taxon>Cardueae</taxon>
        <taxon>Arctiinae</taxon>
        <taxon>Arctium</taxon>
    </lineage>
</organism>
<reference evidence="2" key="1">
    <citation type="journal article" date="2022" name="Mol. Ecol. Resour.">
        <title>The genomes of chicory, endive, great burdock and yacon provide insights into Asteraceae palaeo-polyploidization history and plant inulin production.</title>
        <authorList>
            <person name="Fan W."/>
            <person name="Wang S."/>
            <person name="Wang H."/>
            <person name="Wang A."/>
            <person name="Jiang F."/>
            <person name="Liu H."/>
            <person name="Zhao H."/>
            <person name="Xu D."/>
            <person name="Zhang Y."/>
        </authorList>
    </citation>
    <scope>NUCLEOTIDE SEQUENCE [LARGE SCALE GENOMIC DNA]</scope>
    <source>
        <strain evidence="2">cv. Niubang</strain>
    </source>
</reference>
<protein>
    <submittedName>
        <fullName evidence="1">Uncharacterized protein</fullName>
    </submittedName>
</protein>
<reference evidence="1 2" key="2">
    <citation type="journal article" date="2022" name="Mol. Ecol. Resour.">
        <title>The genomes of chicory, endive, great burdock and yacon provide insights into Asteraceae paleo-polyploidization history and plant inulin production.</title>
        <authorList>
            <person name="Fan W."/>
            <person name="Wang S."/>
            <person name="Wang H."/>
            <person name="Wang A."/>
            <person name="Jiang F."/>
            <person name="Liu H."/>
            <person name="Zhao H."/>
            <person name="Xu D."/>
            <person name="Zhang Y."/>
        </authorList>
    </citation>
    <scope>NUCLEOTIDE SEQUENCE [LARGE SCALE GENOMIC DNA]</scope>
    <source>
        <strain evidence="2">cv. Niubang</strain>
    </source>
</reference>
<comment type="caution">
    <text evidence="1">The sequence shown here is derived from an EMBL/GenBank/DDBJ whole genome shotgun (WGS) entry which is preliminary data.</text>
</comment>
<dbReference type="Proteomes" id="UP001055879">
    <property type="component" value="Linkage Group LG09"/>
</dbReference>
<sequence>MCMVIYLFSFSLSNLRKSSFRCHKGWSRLCLHDSALGTILDLYRGVGCGRDCAFVIVPMAQSSGTIAWDVPNDDDDDGLWDVMSNDDGTSSHKFLQKQQFLWQDSCGGAVLLKLAEEQALAEGRVRRSKVVAWELKSVTDQPRKMKDVVAVVPGFMSRKHGHAGGFGNLPPIHFFGIYDGHGDFGL</sequence>
<gene>
    <name evidence="1" type="ORF">L6452_26502</name>
</gene>
<evidence type="ECO:0000313" key="1">
    <source>
        <dbReference type="EMBL" id="KAI3701434.1"/>
    </source>
</evidence>